<dbReference type="CDD" id="cd07302">
    <property type="entry name" value="CHD"/>
    <property type="match status" value="1"/>
</dbReference>
<dbReference type="PROSITE" id="PS51257">
    <property type="entry name" value="PROKAR_LIPOPROTEIN"/>
    <property type="match status" value="1"/>
</dbReference>
<gene>
    <name evidence="4" type="ORF">FGM00_10125</name>
</gene>
<organism evidence="4 5">
    <name type="scientific">Aggregatimonas sangjinii</name>
    <dbReference type="NCBI Taxonomy" id="2583587"/>
    <lineage>
        <taxon>Bacteria</taxon>
        <taxon>Pseudomonadati</taxon>
        <taxon>Bacteroidota</taxon>
        <taxon>Flavobacteriia</taxon>
        <taxon>Flavobacteriales</taxon>
        <taxon>Flavobacteriaceae</taxon>
        <taxon>Aggregatimonas</taxon>
    </lineage>
</organism>
<feature type="transmembrane region" description="Helical" evidence="1">
    <location>
        <begin position="414"/>
        <end position="432"/>
    </location>
</feature>
<dbReference type="Pfam" id="PF00211">
    <property type="entry name" value="Guanylate_cyc"/>
    <property type="match status" value="1"/>
</dbReference>
<name>A0A5B7SU81_9FLAO</name>
<dbReference type="AlphaFoldDB" id="A0A5B7SU81"/>
<feature type="domain" description="Guanylate cyclase" evidence="2">
    <location>
        <begin position="526"/>
        <end position="653"/>
    </location>
</feature>
<dbReference type="SUPFAM" id="SSF158472">
    <property type="entry name" value="HAMP domain-like"/>
    <property type="match status" value="1"/>
</dbReference>
<dbReference type="SMART" id="SM00044">
    <property type="entry name" value="CYCc"/>
    <property type="match status" value="1"/>
</dbReference>
<dbReference type="GO" id="GO:0016020">
    <property type="term" value="C:membrane"/>
    <property type="evidence" value="ECO:0007669"/>
    <property type="project" value="InterPro"/>
</dbReference>
<protein>
    <submittedName>
        <fullName evidence="4">Adenylate/guanylate cyclase domain-containing protein</fullName>
    </submittedName>
</protein>
<dbReference type="RefSeq" id="WP_138852796.1">
    <property type="nucleotide sequence ID" value="NZ_CP040710.1"/>
</dbReference>
<dbReference type="EMBL" id="CP040710">
    <property type="protein sequence ID" value="QCX00451.1"/>
    <property type="molecule type" value="Genomic_DNA"/>
</dbReference>
<keyword evidence="1" id="KW-1133">Transmembrane helix</keyword>
<dbReference type="Pfam" id="PF00672">
    <property type="entry name" value="HAMP"/>
    <property type="match status" value="1"/>
</dbReference>
<keyword evidence="1" id="KW-0472">Membrane</keyword>
<dbReference type="GO" id="GO:0035556">
    <property type="term" value="P:intracellular signal transduction"/>
    <property type="evidence" value="ECO:0007669"/>
    <property type="project" value="InterPro"/>
</dbReference>
<dbReference type="InterPro" id="IPR001054">
    <property type="entry name" value="A/G_cyclase"/>
</dbReference>
<dbReference type="KEGG" id="asag:FGM00_10125"/>
<dbReference type="InterPro" id="IPR029787">
    <property type="entry name" value="Nucleotide_cyclase"/>
</dbReference>
<evidence type="ECO:0000313" key="5">
    <source>
        <dbReference type="Proteomes" id="UP000310017"/>
    </source>
</evidence>
<accession>A0A5B7SU81</accession>
<evidence type="ECO:0000259" key="3">
    <source>
        <dbReference type="PROSITE" id="PS50885"/>
    </source>
</evidence>
<dbReference type="Proteomes" id="UP000310017">
    <property type="component" value="Chromosome"/>
</dbReference>
<evidence type="ECO:0000256" key="1">
    <source>
        <dbReference type="SAM" id="Phobius"/>
    </source>
</evidence>
<sequence>MRNISVRTRIMLMLLFVSLLACIVLGVLGSSYGEKVITEETISQLNLIRSSKEDQIKTYFKDVGHFVEVMGQNQTIVNAAKEFSTAYSKLSNDSLPKECSLSLNRYYDDFMDRLSRNLEIKKDPMLYLPYSVEGCYLQYEYIVNNKNPQGDKNLLTDPNDGSAYTEVHKKYHDYFELFIEKYNFYDVFLVNLNTGDIIYSVEKETDFATNLYAGPYRGSNLAQLARSLQINSDIQAATFQDFAPYRPSYGAPAAFAGIPLTEDGRTIAGLIVQIPIDEIDRIMTNDGNWEKDGLGKTGETFLVGDDEYMRSISRFFLEDSLNYRSSLLRMGETQKTIDKIYRYGSTTLQQRISSDNIKKALNGGEGYTTGKGYRGEEVLSTYEPLQIKGFNWAIIAEKDYDEFILPVKNFNKRMMILTIILILIITLLAMWMSRRFVRPLNKLSDAAGKIIAGDSSHRVEINSNDEFGELGASFNTMIEEVDSQKKALRDQSEFSSELLENFVPKEFAGRLKNGEKAFAQEYTNLTMILIDVAGFSDLLSELGADRSVKILSDIMEAFDTAAEQNHIERIRTIGDSYFAACGLFEPRLDHTNRSVVFAKETQQLIKQINITHNTNLDVQIALANGDVIAGIIGNENFSFDLWGPTVGAVFNLNNIDADGEIIVMDNVRERLVDLYDFEAMQETLSNGTTIYKLKDKK</sequence>
<evidence type="ECO:0000313" key="4">
    <source>
        <dbReference type="EMBL" id="QCX00451.1"/>
    </source>
</evidence>
<dbReference type="GO" id="GO:0004016">
    <property type="term" value="F:adenylate cyclase activity"/>
    <property type="evidence" value="ECO:0007669"/>
    <property type="project" value="UniProtKB-ARBA"/>
</dbReference>
<dbReference type="Gene3D" id="6.10.340.10">
    <property type="match status" value="1"/>
</dbReference>
<dbReference type="Gene3D" id="3.30.70.1230">
    <property type="entry name" value="Nucleotide cyclase"/>
    <property type="match status" value="1"/>
</dbReference>
<dbReference type="GO" id="GO:0009190">
    <property type="term" value="P:cyclic nucleotide biosynthetic process"/>
    <property type="evidence" value="ECO:0007669"/>
    <property type="project" value="InterPro"/>
</dbReference>
<dbReference type="SMART" id="SM00304">
    <property type="entry name" value="HAMP"/>
    <property type="match status" value="1"/>
</dbReference>
<dbReference type="SUPFAM" id="SSF55073">
    <property type="entry name" value="Nucleotide cyclase"/>
    <property type="match status" value="1"/>
</dbReference>
<dbReference type="PROSITE" id="PS50885">
    <property type="entry name" value="HAMP"/>
    <property type="match status" value="1"/>
</dbReference>
<reference evidence="4 5" key="1">
    <citation type="submission" date="2019-05" db="EMBL/GenBank/DDBJ databases">
        <title>Genome sequencing of F202Z8.</title>
        <authorList>
            <person name="Kwon Y.M."/>
        </authorList>
    </citation>
    <scope>NUCLEOTIDE SEQUENCE [LARGE SCALE GENOMIC DNA]</scope>
    <source>
        <strain evidence="4 5">F202Z8</strain>
    </source>
</reference>
<proteinExistence type="predicted"/>
<dbReference type="PANTHER" id="PTHR45655">
    <property type="entry name" value="GUANYLATE CYCLASE SOLUBLE SUBUNIT BETA-2"/>
    <property type="match status" value="1"/>
</dbReference>
<dbReference type="CDD" id="cd06225">
    <property type="entry name" value="HAMP"/>
    <property type="match status" value="1"/>
</dbReference>
<keyword evidence="1" id="KW-0812">Transmembrane</keyword>
<keyword evidence="5" id="KW-1185">Reference proteome</keyword>
<feature type="domain" description="HAMP" evidence="3">
    <location>
        <begin position="434"/>
        <end position="486"/>
    </location>
</feature>
<dbReference type="OrthoDB" id="9806704at2"/>
<dbReference type="PANTHER" id="PTHR45655:SF13">
    <property type="entry name" value="SOLUBLE GUANYLATE CYCLASE GCY-32-RELATED"/>
    <property type="match status" value="1"/>
</dbReference>
<dbReference type="InterPro" id="IPR003660">
    <property type="entry name" value="HAMP_dom"/>
</dbReference>
<evidence type="ECO:0000259" key="2">
    <source>
        <dbReference type="PROSITE" id="PS50125"/>
    </source>
</evidence>
<dbReference type="PROSITE" id="PS50125">
    <property type="entry name" value="GUANYLATE_CYCLASE_2"/>
    <property type="match status" value="1"/>
</dbReference>